<name>A0A518GVW2_9BACT</name>
<dbReference type="CDD" id="cd01570">
    <property type="entry name" value="NAPRTase_A"/>
    <property type="match status" value="1"/>
</dbReference>
<gene>
    <name evidence="13" type="primary">pncB2</name>
    <name evidence="13" type="ORF">ElP_05270</name>
</gene>
<evidence type="ECO:0000256" key="8">
    <source>
        <dbReference type="ARBA" id="ARBA00048668"/>
    </source>
</evidence>
<evidence type="ECO:0000313" key="13">
    <source>
        <dbReference type="EMBL" id="QDV32691.1"/>
    </source>
</evidence>
<dbReference type="InterPro" id="IPR041525">
    <property type="entry name" value="N/Namide_PRibTrfase"/>
</dbReference>
<dbReference type="GO" id="GO:0005829">
    <property type="term" value="C:cytosol"/>
    <property type="evidence" value="ECO:0007669"/>
    <property type="project" value="TreeGrafter"/>
</dbReference>
<dbReference type="KEGG" id="tpla:ElP_05270"/>
<dbReference type="InterPro" id="IPR013785">
    <property type="entry name" value="Aldolase_TIM"/>
</dbReference>
<organism evidence="13 14">
    <name type="scientific">Tautonia plasticadhaerens</name>
    <dbReference type="NCBI Taxonomy" id="2527974"/>
    <lineage>
        <taxon>Bacteria</taxon>
        <taxon>Pseudomonadati</taxon>
        <taxon>Planctomycetota</taxon>
        <taxon>Planctomycetia</taxon>
        <taxon>Isosphaerales</taxon>
        <taxon>Isosphaeraceae</taxon>
        <taxon>Tautonia</taxon>
    </lineage>
</organism>
<evidence type="ECO:0000256" key="6">
    <source>
        <dbReference type="ARBA" id="ARBA00022642"/>
    </source>
</evidence>
<keyword evidence="7 9" id="KW-0808">Transferase</keyword>
<evidence type="ECO:0000256" key="7">
    <source>
        <dbReference type="ARBA" id="ARBA00022679"/>
    </source>
</evidence>
<dbReference type="EMBL" id="CP036426">
    <property type="protein sequence ID" value="QDV32691.1"/>
    <property type="molecule type" value="Genomic_DNA"/>
</dbReference>
<feature type="domain" description="Nicotinate phosphoribosyltransferase C-terminal" evidence="12">
    <location>
        <begin position="386"/>
        <end position="440"/>
    </location>
</feature>
<evidence type="ECO:0000256" key="1">
    <source>
        <dbReference type="ARBA" id="ARBA00004952"/>
    </source>
</evidence>
<comment type="catalytic activity">
    <reaction evidence="8 9">
        <text>5-phospho-alpha-D-ribose 1-diphosphate + nicotinate + ATP + H2O = nicotinate beta-D-ribonucleotide + ADP + phosphate + diphosphate</text>
        <dbReference type="Rhea" id="RHEA:36163"/>
        <dbReference type="ChEBI" id="CHEBI:15377"/>
        <dbReference type="ChEBI" id="CHEBI:30616"/>
        <dbReference type="ChEBI" id="CHEBI:32544"/>
        <dbReference type="ChEBI" id="CHEBI:33019"/>
        <dbReference type="ChEBI" id="CHEBI:43474"/>
        <dbReference type="ChEBI" id="CHEBI:57502"/>
        <dbReference type="ChEBI" id="CHEBI:58017"/>
        <dbReference type="ChEBI" id="CHEBI:456216"/>
        <dbReference type="EC" id="6.3.4.21"/>
    </reaction>
</comment>
<dbReference type="InterPro" id="IPR041619">
    <property type="entry name" value="NAPRTase_C"/>
</dbReference>
<dbReference type="InterPro" id="IPR006405">
    <property type="entry name" value="Nic_PRibTrfase_pncB"/>
</dbReference>
<evidence type="ECO:0000256" key="4">
    <source>
        <dbReference type="ARBA" id="ARBA00022553"/>
    </source>
</evidence>
<dbReference type="InterPro" id="IPR007229">
    <property type="entry name" value="Nic_PRibTrfase-Fam"/>
</dbReference>
<dbReference type="GO" id="GO:0004516">
    <property type="term" value="F:nicotinate phosphoribosyltransferase activity"/>
    <property type="evidence" value="ECO:0007669"/>
    <property type="project" value="UniProtKB-UniRule"/>
</dbReference>
<dbReference type="RefSeq" id="WP_145266963.1">
    <property type="nucleotide sequence ID" value="NZ_CP036426.1"/>
</dbReference>
<dbReference type="SUPFAM" id="SSF51690">
    <property type="entry name" value="Nicotinate/Quinolinate PRTase C-terminal domain-like"/>
    <property type="match status" value="1"/>
</dbReference>
<dbReference type="Pfam" id="PF17956">
    <property type="entry name" value="NAPRTase_C"/>
    <property type="match status" value="1"/>
</dbReference>
<dbReference type="PANTHER" id="PTHR11098:SF1">
    <property type="entry name" value="NICOTINATE PHOSPHORIBOSYLTRANSFERASE"/>
    <property type="match status" value="1"/>
</dbReference>
<keyword evidence="6 9" id="KW-0662">Pyridine nucleotide biosynthesis</keyword>
<comment type="pathway">
    <text evidence="1 9">Cofactor biosynthesis; NAD(+) biosynthesis; nicotinate D-ribonucleotide from nicotinate: step 1/1.</text>
</comment>
<proteinExistence type="inferred from homology"/>
<keyword evidence="14" id="KW-1185">Reference proteome</keyword>
<dbReference type="PANTHER" id="PTHR11098">
    <property type="entry name" value="NICOTINATE PHOSPHORIBOSYLTRANSFERASE"/>
    <property type="match status" value="1"/>
</dbReference>
<dbReference type="AlphaFoldDB" id="A0A518GVW2"/>
<dbReference type="NCBIfam" id="TIGR01513">
    <property type="entry name" value="NAPRTase_put"/>
    <property type="match status" value="1"/>
</dbReference>
<dbReference type="UniPathway" id="UPA00253">
    <property type="reaction ID" value="UER00457"/>
</dbReference>
<dbReference type="Pfam" id="PF17767">
    <property type="entry name" value="NAPRTase_N"/>
    <property type="match status" value="1"/>
</dbReference>
<feature type="domain" description="Nicotinate phosphoribosyltransferase N-terminal" evidence="11">
    <location>
        <begin position="19"/>
        <end position="144"/>
    </location>
</feature>
<keyword evidence="4" id="KW-0597">Phosphoprotein</keyword>
<evidence type="ECO:0000259" key="10">
    <source>
        <dbReference type="Pfam" id="PF04095"/>
    </source>
</evidence>
<keyword evidence="5 9" id="KW-0436">Ligase</keyword>
<sequence>MPAAPFVSLWPDPESLGTLTDLYELTMMAGYAAEGMAEIPATFELFVRNLPQNRAYLVFAGLEQAIEGLLRLRFSEEQVNWLRAHPSFSGIDDGWFDHLRSLRFAGDVWAIPEGTVAFPGEPLVRVEAPIEQAQWVETFLINAIAYPTMVASKAARVIEAASGRSVVEFGARRGHGPMAPLLAARSAYIAGFDGTSHVEAARRLGIPAVGTMAHSWVQSFGDECAAFEAFSRHFGGTATMLVDTYETLGGVRRAAAIEPPIQGVRLDSGDLLQLSRGARAILDASDRAGVRIVASGDLDEWAIARLVQNDAPIDVFGVGTEVITSRDAPSIGMVYKLVAIDGEGRIKLSKDKASVPLAKQVFRRRDERGLLLGDLVARCDETHPGEPLLAQVVRDGSLVRGMPRLDVIRAHRAEQVAALPEGMRELDPVPLAPVSMSDALRLEAERLRRSLSGDDRSRAT</sequence>
<evidence type="ECO:0000259" key="12">
    <source>
        <dbReference type="Pfam" id="PF17956"/>
    </source>
</evidence>
<dbReference type="Proteomes" id="UP000317835">
    <property type="component" value="Chromosome"/>
</dbReference>
<dbReference type="OrthoDB" id="9770610at2"/>
<dbReference type="SUPFAM" id="SSF54675">
    <property type="entry name" value="Nicotinate/Quinolinate PRTase N-terminal domain-like"/>
    <property type="match status" value="1"/>
</dbReference>
<dbReference type="Pfam" id="PF04095">
    <property type="entry name" value="NAPRTase"/>
    <property type="match status" value="1"/>
</dbReference>
<feature type="domain" description="Nicotinate/nicotinamide phosphoribosyltransferase" evidence="10">
    <location>
        <begin position="166"/>
        <end position="343"/>
    </location>
</feature>
<reference evidence="13 14" key="1">
    <citation type="submission" date="2019-02" db="EMBL/GenBank/DDBJ databases">
        <title>Deep-cultivation of Planctomycetes and their phenomic and genomic characterization uncovers novel biology.</title>
        <authorList>
            <person name="Wiegand S."/>
            <person name="Jogler M."/>
            <person name="Boedeker C."/>
            <person name="Pinto D."/>
            <person name="Vollmers J."/>
            <person name="Rivas-Marin E."/>
            <person name="Kohn T."/>
            <person name="Peeters S.H."/>
            <person name="Heuer A."/>
            <person name="Rast P."/>
            <person name="Oberbeckmann S."/>
            <person name="Bunk B."/>
            <person name="Jeske O."/>
            <person name="Meyerdierks A."/>
            <person name="Storesund J.E."/>
            <person name="Kallscheuer N."/>
            <person name="Luecker S."/>
            <person name="Lage O.M."/>
            <person name="Pohl T."/>
            <person name="Merkel B.J."/>
            <person name="Hornburger P."/>
            <person name="Mueller R.-W."/>
            <person name="Bruemmer F."/>
            <person name="Labrenz M."/>
            <person name="Spormann A.M."/>
            <person name="Op den Camp H."/>
            <person name="Overmann J."/>
            <person name="Amann R."/>
            <person name="Jetten M.S.M."/>
            <person name="Mascher T."/>
            <person name="Medema M.H."/>
            <person name="Devos D.P."/>
            <person name="Kaster A.-K."/>
            <person name="Ovreas L."/>
            <person name="Rohde M."/>
            <person name="Galperin M.Y."/>
            <person name="Jogler C."/>
        </authorList>
    </citation>
    <scope>NUCLEOTIDE SEQUENCE [LARGE SCALE GENOMIC DNA]</scope>
    <source>
        <strain evidence="13 14">ElP</strain>
    </source>
</reference>
<evidence type="ECO:0000256" key="3">
    <source>
        <dbReference type="ARBA" id="ARBA00013236"/>
    </source>
</evidence>
<comment type="PTM">
    <text evidence="9">Transiently phosphorylated on a His residue during the reaction cycle. Phosphorylation strongly increases the affinity for substrates and increases the rate of nicotinate D-ribonucleotide production. Dephosphorylation regenerates the low-affinity form of the enzyme, leading to product release.</text>
</comment>
<dbReference type="GO" id="GO:0034355">
    <property type="term" value="P:NAD+ biosynthetic process via the salvage pathway"/>
    <property type="evidence" value="ECO:0007669"/>
    <property type="project" value="TreeGrafter"/>
</dbReference>
<dbReference type="NCBIfam" id="NF006696">
    <property type="entry name" value="PRK09243.1-3"/>
    <property type="match status" value="1"/>
</dbReference>
<comment type="function">
    <text evidence="9">Catalyzes the first step in the biosynthesis of NAD from nicotinic acid, the ATP-dependent synthesis of beta-nicotinate D-ribonucleotide from nicotinate and 5-phospho-D-ribose 1-phosphate.</text>
</comment>
<evidence type="ECO:0000256" key="5">
    <source>
        <dbReference type="ARBA" id="ARBA00022598"/>
    </source>
</evidence>
<dbReference type="GO" id="GO:0016757">
    <property type="term" value="F:glycosyltransferase activity"/>
    <property type="evidence" value="ECO:0007669"/>
    <property type="project" value="UniProtKB-KW"/>
</dbReference>
<evidence type="ECO:0000256" key="9">
    <source>
        <dbReference type="RuleBase" id="RU365100"/>
    </source>
</evidence>
<dbReference type="Gene3D" id="3.20.20.70">
    <property type="entry name" value="Aldolase class I"/>
    <property type="match status" value="1"/>
</dbReference>
<protein>
    <recommendedName>
        <fullName evidence="3 9">Nicotinate phosphoribosyltransferase</fullName>
        <ecNumber evidence="3 9">6.3.4.21</ecNumber>
    </recommendedName>
</protein>
<evidence type="ECO:0000259" key="11">
    <source>
        <dbReference type="Pfam" id="PF17767"/>
    </source>
</evidence>
<dbReference type="InterPro" id="IPR040727">
    <property type="entry name" value="NAPRTase_N"/>
</dbReference>
<evidence type="ECO:0000313" key="14">
    <source>
        <dbReference type="Proteomes" id="UP000317835"/>
    </source>
</evidence>
<evidence type="ECO:0000256" key="2">
    <source>
        <dbReference type="ARBA" id="ARBA00010897"/>
    </source>
</evidence>
<comment type="similarity">
    <text evidence="2 9">Belongs to the NAPRTase family.</text>
</comment>
<dbReference type="PIRSF" id="PIRSF000484">
    <property type="entry name" value="NAPRT"/>
    <property type="match status" value="1"/>
</dbReference>
<keyword evidence="13" id="KW-0328">Glycosyltransferase</keyword>
<accession>A0A518GVW2</accession>
<dbReference type="NCBIfam" id="NF009131">
    <property type="entry name" value="PRK12484.1"/>
    <property type="match status" value="1"/>
</dbReference>
<dbReference type="Gene3D" id="3.20.140.10">
    <property type="entry name" value="nicotinate phosphoribosyltransferase"/>
    <property type="match status" value="1"/>
</dbReference>
<dbReference type="EC" id="6.3.4.21" evidence="3 9"/>
<dbReference type="InterPro" id="IPR036068">
    <property type="entry name" value="Nicotinate_pribotase-like_C"/>
</dbReference>